<feature type="region of interest" description="Disordered" evidence="1">
    <location>
        <begin position="20"/>
        <end position="47"/>
    </location>
</feature>
<dbReference type="Proteomes" id="UP000828251">
    <property type="component" value="Unassembled WGS sequence"/>
</dbReference>
<dbReference type="AlphaFoldDB" id="A0A9D3W710"/>
<evidence type="ECO:0000313" key="2">
    <source>
        <dbReference type="EMBL" id="KAH1114394.1"/>
    </source>
</evidence>
<organism evidence="2 3">
    <name type="scientific">Gossypium stocksii</name>
    <dbReference type="NCBI Taxonomy" id="47602"/>
    <lineage>
        <taxon>Eukaryota</taxon>
        <taxon>Viridiplantae</taxon>
        <taxon>Streptophyta</taxon>
        <taxon>Embryophyta</taxon>
        <taxon>Tracheophyta</taxon>
        <taxon>Spermatophyta</taxon>
        <taxon>Magnoliopsida</taxon>
        <taxon>eudicotyledons</taxon>
        <taxon>Gunneridae</taxon>
        <taxon>Pentapetalae</taxon>
        <taxon>rosids</taxon>
        <taxon>malvids</taxon>
        <taxon>Malvales</taxon>
        <taxon>Malvaceae</taxon>
        <taxon>Malvoideae</taxon>
        <taxon>Gossypium</taxon>
    </lineage>
</organism>
<keyword evidence="3" id="KW-1185">Reference proteome</keyword>
<accession>A0A9D3W710</accession>
<sequence length="66" mass="7612">MCTSPTSLLSAKSTPTVWYITPNTRGKSKVPTHSKKRKPTRTSSSSFSIDHHRYLTFDHPPFEERY</sequence>
<proteinExistence type="predicted"/>
<gene>
    <name evidence="2" type="ORF">J1N35_007772</name>
</gene>
<comment type="caution">
    <text evidence="2">The sequence shown here is derived from an EMBL/GenBank/DDBJ whole genome shotgun (WGS) entry which is preliminary data.</text>
</comment>
<protein>
    <submittedName>
        <fullName evidence="2">Uncharacterized protein</fullName>
    </submittedName>
</protein>
<reference evidence="2 3" key="1">
    <citation type="journal article" date="2021" name="Plant Biotechnol. J.">
        <title>Multi-omics assisted identification of the key and species-specific regulatory components of drought-tolerant mechanisms in Gossypium stocksii.</title>
        <authorList>
            <person name="Yu D."/>
            <person name="Ke L."/>
            <person name="Zhang D."/>
            <person name="Wu Y."/>
            <person name="Sun Y."/>
            <person name="Mei J."/>
            <person name="Sun J."/>
            <person name="Sun Y."/>
        </authorList>
    </citation>
    <scope>NUCLEOTIDE SEQUENCE [LARGE SCALE GENOMIC DNA]</scope>
    <source>
        <strain evidence="3">cv. E1</strain>
        <tissue evidence="2">Leaf</tissue>
    </source>
</reference>
<dbReference type="EMBL" id="JAIQCV010000003">
    <property type="protein sequence ID" value="KAH1114394.1"/>
    <property type="molecule type" value="Genomic_DNA"/>
</dbReference>
<feature type="compositionally biased region" description="Basic residues" evidence="1">
    <location>
        <begin position="26"/>
        <end position="40"/>
    </location>
</feature>
<evidence type="ECO:0000313" key="3">
    <source>
        <dbReference type="Proteomes" id="UP000828251"/>
    </source>
</evidence>
<evidence type="ECO:0000256" key="1">
    <source>
        <dbReference type="SAM" id="MobiDB-lite"/>
    </source>
</evidence>
<name>A0A9D3W710_9ROSI</name>